<gene>
    <name evidence="2" type="ORF">UO65_3418</name>
</gene>
<keyword evidence="3" id="KW-1185">Reference proteome</keyword>
<organism evidence="2 3">
    <name type="scientific">Actinokineospora spheciospongiae</name>
    <dbReference type="NCBI Taxonomy" id="909613"/>
    <lineage>
        <taxon>Bacteria</taxon>
        <taxon>Bacillati</taxon>
        <taxon>Actinomycetota</taxon>
        <taxon>Actinomycetes</taxon>
        <taxon>Pseudonocardiales</taxon>
        <taxon>Pseudonocardiaceae</taxon>
        <taxon>Actinokineospora</taxon>
    </lineage>
</organism>
<dbReference type="AlphaFoldDB" id="W7IWR6"/>
<proteinExistence type="predicted"/>
<dbReference type="Proteomes" id="UP000019277">
    <property type="component" value="Unassembled WGS sequence"/>
</dbReference>
<evidence type="ECO:0000256" key="1">
    <source>
        <dbReference type="SAM" id="MobiDB-lite"/>
    </source>
</evidence>
<feature type="region of interest" description="Disordered" evidence="1">
    <location>
        <begin position="1"/>
        <end position="29"/>
    </location>
</feature>
<evidence type="ECO:0000313" key="2">
    <source>
        <dbReference type="EMBL" id="EWC61267.1"/>
    </source>
</evidence>
<dbReference type="EMBL" id="AYXG01000121">
    <property type="protein sequence ID" value="EWC61267.1"/>
    <property type="molecule type" value="Genomic_DNA"/>
</dbReference>
<reference evidence="2 3" key="1">
    <citation type="journal article" date="2014" name="Genome Announc.">
        <title>Draft Genome Sequence of the Antitrypanosomally Active Sponge-Associated Bacterium Actinokineospora sp. Strain EG49.</title>
        <authorList>
            <person name="Harjes J."/>
            <person name="Ryu T."/>
            <person name="Abdelmohsen U.R."/>
            <person name="Moitinho-Silva L."/>
            <person name="Horn H."/>
            <person name="Ravasi T."/>
            <person name="Hentschel U."/>
        </authorList>
    </citation>
    <scope>NUCLEOTIDE SEQUENCE [LARGE SCALE GENOMIC DNA]</scope>
    <source>
        <strain evidence="2 3">EG49</strain>
    </source>
</reference>
<accession>W7IWR6</accession>
<evidence type="ECO:0000313" key="3">
    <source>
        <dbReference type="Proteomes" id="UP000019277"/>
    </source>
</evidence>
<sequence>MAGVVPADTGHRWSTRVARGSTGAGCGPPSLRRVPWVVGSVGFGSVWSQ</sequence>
<name>W7IWR6_9PSEU</name>
<protein>
    <submittedName>
        <fullName evidence="2">Uncharacterized protein</fullName>
    </submittedName>
</protein>
<comment type="caution">
    <text evidence="2">The sequence shown here is derived from an EMBL/GenBank/DDBJ whole genome shotgun (WGS) entry which is preliminary data.</text>
</comment>